<name>A0A7Y1MTX8_9PSED</name>
<dbReference type="InterPro" id="IPR014710">
    <property type="entry name" value="RmlC-like_jellyroll"/>
</dbReference>
<proteinExistence type="predicted"/>
<comment type="caution">
    <text evidence="2">The sequence shown here is derived from an EMBL/GenBank/DDBJ whole genome shotgun (WGS) entry which is preliminary data.</text>
</comment>
<dbReference type="SUPFAM" id="SSF51182">
    <property type="entry name" value="RmlC-like cupins"/>
    <property type="match status" value="1"/>
</dbReference>
<sequence length="133" mass="15621">MNLIQWIDFKILGDDRGRLVALEMDNAVPFKIKRVYYIYGTAENVGRGYHAHKELLQVAICVSGRCRMIMDDGVTREEVWLDSPSKGLWIDRMVWHEMHDFSADCVLLVLASDRYDEADYIRRHEDFLAELIR</sequence>
<reference evidence="2 3" key="1">
    <citation type="journal article" date="2020" name="Front. Microbiol.">
        <title>Genetic Organization of the aprX-lipA2 Operon Affects the Proteolytic Potential of Pseudomonas Species in Milk.</title>
        <authorList>
            <person name="Maier C."/>
            <person name="Huptas C."/>
            <person name="von Neubeck M."/>
            <person name="Scherer S."/>
            <person name="Wenning M."/>
            <person name="Lucking G."/>
        </authorList>
    </citation>
    <scope>NUCLEOTIDE SEQUENCE [LARGE SCALE GENOMIC DNA]</scope>
    <source>
        <strain evidence="2 3">G4779</strain>
    </source>
</reference>
<dbReference type="InterPro" id="IPR008894">
    <property type="entry name" value="QdtA_cupin_dom"/>
</dbReference>
<feature type="domain" description="Sugar 3,4-ketoisomerase QdtA cupin" evidence="1">
    <location>
        <begin position="4"/>
        <end position="129"/>
    </location>
</feature>
<dbReference type="Pfam" id="PF05523">
    <property type="entry name" value="FdtA"/>
    <property type="match status" value="1"/>
</dbReference>
<dbReference type="AlphaFoldDB" id="A0A7Y1MTX8"/>
<protein>
    <submittedName>
        <fullName evidence="2">WxcM-like domain-containing protein</fullName>
    </submittedName>
</protein>
<organism evidence="2 3">
    <name type="scientific">Pseudomonas gessardii</name>
    <dbReference type="NCBI Taxonomy" id="78544"/>
    <lineage>
        <taxon>Bacteria</taxon>
        <taxon>Pseudomonadati</taxon>
        <taxon>Pseudomonadota</taxon>
        <taxon>Gammaproteobacteria</taxon>
        <taxon>Pseudomonadales</taxon>
        <taxon>Pseudomonadaceae</taxon>
        <taxon>Pseudomonas</taxon>
    </lineage>
</organism>
<dbReference type="CDD" id="cd20292">
    <property type="entry name" value="cupin_QdtA-like"/>
    <property type="match status" value="1"/>
</dbReference>
<dbReference type="Gene3D" id="2.60.120.10">
    <property type="entry name" value="Jelly Rolls"/>
    <property type="match status" value="1"/>
</dbReference>
<accession>A0A7Y1MTX8</accession>
<dbReference type="InterPro" id="IPR011051">
    <property type="entry name" value="RmlC_Cupin_sf"/>
</dbReference>
<dbReference type="EMBL" id="JAAQYP010000045">
    <property type="protein sequence ID" value="NNA97957.1"/>
    <property type="molecule type" value="Genomic_DNA"/>
</dbReference>
<evidence type="ECO:0000259" key="1">
    <source>
        <dbReference type="Pfam" id="PF05523"/>
    </source>
</evidence>
<gene>
    <name evidence="2" type="ORF">HBO33_22585</name>
</gene>
<dbReference type="Proteomes" id="UP000542111">
    <property type="component" value="Unassembled WGS sequence"/>
</dbReference>
<evidence type="ECO:0000313" key="3">
    <source>
        <dbReference type="Proteomes" id="UP000542111"/>
    </source>
</evidence>
<evidence type="ECO:0000313" key="2">
    <source>
        <dbReference type="EMBL" id="NNA97957.1"/>
    </source>
</evidence>
<dbReference type="RefSeq" id="WP_169898659.1">
    <property type="nucleotide sequence ID" value="NZ_JAAQYP010000045.1"/>
</dbReference>